<organism evidence="2 3">
    <name type="scientific">Lutibaculum baratangense AMV1</name>
    <dbReference type="NCBI Taxonomy" id="631454"/>
    <lineage>
        <taxon>Bacteria</taxon>
        <taxon>Pseudomonadati</taxon>
        <taxon>Pseudomonadota</taxon>
        <taxon>Alphaproteobacteria</taxon>
        <taxon>Hyphomicrobiales</taxon>
        <taxon>Tepidamorphaceae</taxon>
        <taxon>Lutibaculum</taxon>
    </lineage>
</organism>
<accession>V4TGN2</accession>
<sequence length="72" mass="8174">MWPPKLEGTDAARRSVGITDEHLRKLMVRQAQEVYRALGGTDGEWIKTWDEEKSDQADEGNGLRRFLSNGAE</sequence>
<dbReference type="STRING" id="631454.N177_1775"/>
<name>V4TGN2_9HYPH</name>
<comment type="caution">
    <text evidence="2">The sequence shown here is derived from an EMBL/GenBank/DDBJ whole genome shotgun (WGS) entry which is preliminary data.</text>
</comment>
<keyword evidence="3" id="KW-1185">Reference proteome</keyword>
<gene>
    <name evidence="2" type="ORF">N177_1775</name>
</gene>
<reference evidence="2 3" key="1">
    <citation type="journal article" date="2014" name="Genome Announc.">
        <title>Draft Genome Sequence of Lutibaculum baratangense Strain AMV1T, Isolated from a Mud Volcano in Andamans, India.</title>
        <authorList>
            <person name="Singh A."/>
            <person name="Sreenivas A."/>
            <person name="Sathyanarayana Reddy G."/>
            <person name="Pinnaka A.K."/>
            <person name="Shivaji S."/>
        </authorList>
    </citation>
    <scope>NUCLEOTIDE SEQUENCE [LARGE SCALE GENOMIC DNA]</scope>
    <source>
        <strain evidence="2 3">AMV1</strain>
    </source>
</reference>
<feature type="region of interest" description="Disordered" evidence="1">
    <location>
        <begin position="50"/>
        <end position="72"/>
    </location>
</feature>
<dbReference type="EMBL" id="AWXZ01000023">
    <property type="protein sequence ID" value="ESR25258.1"/>
    <property type="molecule type" value="Genomic_DNA"/>
</dbReference>
<evidence type="ECO:0000313" key="3">
    <source>
        <dbReference type="Proteomes" id="UP000017819"/>
    </source>
</evidence>
<dbReference type="AlphaFoldDB" id="V4TGN2"/>
<protein>
    <submittedName>
        <fullName evidence="2">Uncharacterized protein</fullName>
    </submittedName>
</protein>
<evidence type="ECO:0000313" key="2">
    <source>
        <dbReference type="EMBL" id="ESR25258.1"/>
    </source>
</evidence>
<dbReference type="Proteomes" id="UP000017819">
    <property type="component" value="Unassembled WGS sequence"/>
</dbReference>
<evidence type="ECO:0000256" key="1">
    <source>
        <dbReference type="SAM" id="MobiDB-lite"/>
    </source>
</evidence>
<proteinExistence type="predicted"/>